<proteinExistence type="predicted"/>
<feature type="compositionally biased region" description="Low complexity" evidence="1">
    <location>
        <begin position="172"/>
        <end position="181"/>
    </location>
</feature>
<feature type="compositionally biased region" description="Polar residues" evidence="1">
    <location>
        <begin position="827"/>
        <end position="837"/>
    </location>
</feature>
<comment type="caution">
    <text evidence="2">The sequence shown here is derived from an EMBL/GenBank/DDBJ whole genome shotgun (WGS) entry which is preliminary data.</text>
</comment>
<feature type="region of interest" description="Disordered" evidence="1">
    <location>
        <begin position="1005"/>
        <end position="1181"/>
    </location>
</feature>
<keyword evidence="3" id="KW-1185">Reference proteome</keyword>
<dbReference type="SUPFAM" id="SSF55753">
    <property type="entry name" value="Actin depolymerizing proteins"/>
    <property type="match status" value="1"/>
</dbReference>
<name>A0A084GD79_PSEDA</name>
<feature type="compositionally biased region" description="Basic and acidic residues" evidence="1">
    <location>
        <begin position="1025"/>
        <end position="1051"/>
    </location>
</feature>
<dbReference type="KEGG" id="sapo:SAPIO_CDS2088"/>
<feature type="compositionally biased region" description="Basic and acidic residues" evidence="1">
    <location>
        <begin position="1140"/>
        <end position="1150"/>
    </location>
</feature>
<dbReference type="GeneID" id="27721160"/>
<feature type="compositionally biased region" description="Basic and acidic residues" evidence="1">
    <location>
        <begin position="696"/>
        <end position="714"/>
    </location>
</feature>
<dbReference type="Proteomes" id="UP000028545">
    <property type="component" value="Unassembled WGS sequence"/>
</dbReference>
<dbReference type="InterPro" id="IPR029006">
    <property type="entry name" value="ADF-H/Gelsolin-like_dom_sf"/>
</dbReference>
<feature type="region of interest" description="Disordered" evidence="1">
    <location>
        <begin position="397"/>
        <end position="748"/>
    </location>
</feature>
<feature type="compositionally biased region" description="Basic and acidic residues" evidence="1">
    <location>
        <begin position="585"/>
        <end position="595"/>
    </location>
</feature>
<dbReference type="HOGENOM" id="CLU_004392_0_0_1"/>
<gene>
    <name evidence="2" type="ORF">SAPIO_CDS2088</name>
</gene>
<evidence type="ECO:0000256" key="1">
    <source>
        <dbReference type="SAM" id="MobiDB-lite"/>
    </source>
</evidence>
<dbReference type="OrthoDB" id="74412at2759"/>
<feature type="compositionally biased region" description="Polar residues" evidence="1">
    <location>
        <begin position="352"/>
        <end position="365"/>
    </location>
</feature>
<evidence type="ECO:0000313" key="3">
    <source>
        <dbReference type="Proteomes" id="UP000028545"/>
    </source>
</evidence>
<reference evidence="2 3" key="1">
    <citation type="journal article" date="2014" name="Genome Announc.">
        <title>Draft genome sequence of the pathogenic fungus Scedosporium apiospermum.</title>
        <authorList>
            <person name="Vandeputte P."/>
            <person name="Ghamrawi S."/>
            <person name="Rechenmann M."/>
            <person name="Iltis A."/>
            <person name="Giraud S."/>
            <person name="Fleury M."/>
            <person name="Thornton C."/>
            <person name="Delhaes L."/>
            <person name="Meyer W."/>
            <person name="Papon N."/>
            <person name="Bouchara J.P."/>
        </authorList>
    </citation>
    <scope>NUCLEOTIDE SEQUENCE [LARGE SCALE GENOMIC DNA]</scope>
    <source>
        <strain evidence="2 3">IHEM 14462</strain>
    </source>
</reference>
<feature type="compositionally biased region" description="Basic residues" evidence="1">
    <location>
        <begin position="1151"/>
        <end position="1160"/>
    </location>
</feature>
<feature type="compositionally biased region" description="Low complexity" evidence="1">
    <location>
        <begin position="1102"/>
        <end position="1115"/>
    </location>
</feature>
<accession>A0A084GD79</accession>
<feature type="region of interest" description="Disordered" evidence="1">
    <location>
        <begin position="775"/>
        <end position="985"/>
    </location>
</feature>
<feature type="compositionally biased region" description="Polar residues" evidence="1">
    <location>
        <begin position="497"/>
        <end position="517"/>
    </location>
</feature>
<dbReference type="OMA" id="GNTLQCA"/>
<dbReference type="Gene3D" id="3.40.20.10">
    <property type="entry name" value="Severin"/>
    <property type="match status" value="1"/>
</dbReference>
<protein>
    <submittedName>
        <fullName evidence="2">Gpi-anchored cell surface glycoprotein</fullName>
    </submittedName>
</protein>
<feature type="compositionally biased region" description="Polar residues" evidence="1">
    <location>
        <begin position="235"/>
        <end position="247"/>
    </location>
</feature>
<feature type="compositionally biased region" description="Basic and acidic residues" evidence="1">
    <location>
        <begin position="641"/>
        <end position="652"/>
    </location>
</feature>
<feature type="region of interest" description="Disordered" evidence="1">
    <location>
        <begin position="149"/>
        <end position="191"/>
    </location>
</feature>
<feature type="region of interest" description="Disordered" evidence="1">
    <location>
        <begin position="208"/>
        <end position="385"/>
    </location>
</feature>
<dbReference type="CDD" id="cd11282">
    <property type="entry name" value="ADF_coactosin_like"/>
    <property type="match status" value="1"/>
</dbReference>
<dbReference type="RefSeq" id="XP_016645090.1">
    <property type="nucleotide sequence ID" value="XM_016785212.1"/>
</dbReference>
<feature type="compositionally biased region" description="Low complexity" evidence="1">
    <location>
        <begin position="1083"/>
        <end position="1092"/>
    </location>
</feature>
<organism evidence="2 3">
    <name type="scientific">Pseudallescheria apiosperma</name>
    <name type="common">Scedosporium apiospermum</name>
    <dbReference type="NCBI Taxonomy" id="563466"/>
    <lineage>
        <taxon>Eukaryota</taxon>
        <taxon>Fungi</taxon>
        <taxon>Dikarya</taxon>
        <taxon>Ascomycota</taxon>
        <taxon>Pezizomycotina</taxon>
        <taxon>Sordariomycetes</taxon>
        <taxon>Hypocreomycetidae</taxon>
        <taxon>Microascales</taxon>
        <taxon>Microascaceae</taxon>
        <taxon>Scedosporium</taxon>
    </lineage>
</organism>
<dbReference type="EMBL" id="JOWA01000085">
    <property type="protein sequence ID" value="KEZ45291.1"/>
    <property type="molecule type" value="Genomic_DNA"/>
</dbReference>
<evidence type="ECO:0000313" key="2">
    <source>
        <dbReference type="EMBL" id="KEZ45291.1"/>
    </source>
</evidence>
<feature type="compositionally biased region" description="Basic and acidic residues" evidence="1">
    <location>
        <begin position="624"/>
        <end position="633"/>
    </location>
</feature>
<feature type="compositionally biased region" description="Polar residues" evidence="1">
    <location>
        <begin position="474"/>
        <end position="487"/>
    </location>
</feature>
<dbReference type="VEuPathDB" id="FungiDB:SAPIO_CDS2088"/>
<sequence length="1321" mass="142787">MSLNGLDDPKVKEAHDAAVSEPGGWFLLKYASRDEIDILGRGNGGIVEIRNAISEYEETSPLYGFLRYRRRSVIIKYLPEGCSRLIQARVTVHFNAVCERFSPHDTTFSITTASELKDTKLSAACSLHAASGSTSSSTSSLRRRRLVEIAEEDEEEQQRATKRQSLGEIDMPDAPAAPADQPSEETQNSASNLEPPVVLNAELAASPEKGNFTNATDPPDFMGAARPPSPAKSFDTASRRMSSQSTRPDYYSYASYGRQKVKLGPRPSLDVSGRPQTATGGTFRPVSTIPAGFKLFSKGSKKGKSKDSADNDASSSPEQQHAVPEVALDNSMVPIPEPPESPDVDEFRRPHTSSGPGRPATSSGASFVMPPFKPTTPVKEKMTPEKARLMKAMQLREKKKKMSMMMPPPVPSIPPSVQTPRDEEFEAEQLSPKPTLPEEGAEGKLETEEGDPDDKLSLSQADSAIVMEAGMSAANDQASEATQSDSHPASPFIASSEAAQSTKASSLSESTDETVQASHDKEEEDDDEGNHVDAEDSIIISKDEREDSSTAPGEDNTEAPLPEVEAEPNSAEKPEGPTVADDQLANDHEDTKLEPATEAPSRTRVNTALPVSKFATANNSNNTHPDEVTIEKDSTEEEKAEEAVDVRQERRRSSLKIPMSKFSTHDLETEDIPPVPVLSMPEVAEVSEPQVTEQGPEVKDGTQLQETKDQDRTSVHSRLSRKTATLDPIKTDLATSNRGSHDLSDDDELLNELQSATVQEAKPITVSKSPLTPIFPAVFGRDGAPPGVRTVSQPNALRGSSHLSPKDLPPPPPSARSISSGAAFLQKITQQQAQASSLAPKKTNIGSSISQRIKALEKLSGGGGAAPALEPIEPRRPKTPSANFFSVRKSTVREPSRSPSVAERATSFAKGSPPPGTKESSPESSRQRSRERSASLANRLTMFESGGAPPPLPQSRGRTESIQVKARIVRDPSLPVGAMPDHKDPAEYAPLELKQSPLIVDHKKAEPELPMRAANPVPIAAPKETIQERRMSKEKRRSESNDRSGEAEQPTKARRSSLSIVKDFIKERRKSLTSPSVDNLMAPTPSTPSRSPSRPPSVHQNSSFPRRLSISSRRSSVSKDPGTAGTLSPSAFTETSGSGDESKSGTSEKKSKSRAGRFMRRLSSSLHGSRGKNTPTGISPTLHEEVSAEAINTRPPQPKENTGPTIVAYMGDVNVQFPDNLLWKRRSMCLDSQGFLILSTTGATAAPMDKQPSGVGVKRYHLSEFRVPYPPEMEVQELPNSVVLDFIEGSGLQVACEDRAGQMHVLQILVDAHKNHSSFGQ</sequence>